<feature type="non-terminal residue" evidence="2">
    <location>
        <position position="175"/>
    </location>
</feature>
<dbReference type="Proteomes" id="UP000076858">
    <property type="component" value="Unassembled WGS sequence"/>
</dbReference>
<evidence type="ECO:0000256" key="1">
    <source>
        <dbReference type="SAM" id="MobiDB-lite"/>
    </source>
</evidence>
<evidence type="ECO:0000313" key="3">
    <source>
        <dbReference type="Proteomes" id="UP000076858"/>
    </source>
</evidence>
<protein>
    <submittedName>
        <fullName evidence="2">Uncharacterized protein</fullName>
    </submittedName>
</protein>
<gene>
    <name evidence="2" type="ORF">APZ42_001714</name>
</gene>
<proteinExistence type="predicted"/>
<accession>A0A164ISU9</accession>
<dbReference type="OrthoDB" id="6378313at2759"/>
<organism evidence="2 3">
    <name type="scientific">Daphnia magna</name>
    <dbReference type="NCBI Taxonomy" id="35525"/>
    <lineage>
        <taxon>Eukaryota</taxon>
        <taxon>Metazoa</taxon>
        <taxon>Ecdysozoa</taxon>
        <taxon>Arthropoda</taxon>
        <taxon>Crustacea</taxon>
        <taxon>Branchiopoda</taxon>
        <taxon>Diplostraca</taxon>
        <taxon>Cladocera</taxon>
        <taxon>Anomopoda</taxon>
        <taxon>Daphniidae</taxon>
        <taxon>Daphnia</taxon>
    </lineage>
</organism>
<dbReference type="AlphaFoldDB" id="A0A164ISU9"/>
<feature type="region of interest" description="Disordered" evidence="1">
    <location>
        <begin position="1"/>
        <end position="47"/>
    </location>
</feature>
<feature type="non-terminal residue" evidence="2">
    <location>
        <position position="1"/>
    </location>
</feature>
<comment type="caution">
    <text evidence="2">The sequence shown here is derived from an EMBL/GenBank/DDBJ whole genome shotgun (WGS) entry which is preliminary data.</text>
</comment>
<feature type="compositionally biased region" description="Polar residues" evidence="1">
    <location>
        <begin position="7"/>
        <end position="18"/>
    </location>
</feature>
<keyword evidence="3" id="KW-1185">Reference proteome</keyword>
<dbReference type="EMBL" id="LRGB01006554">
    <property type="protein sequence ID" value="KZS01583.1"/>
    <property type="molecule type" value="Genomic_DNA"/>
</dbReference>
<sequence length="175" mass="20136">EKKQQHTKMASQRVTRNNPAIDPVPAVIQSDPEIQDDSETSSPDNSMIDNRIELLRSHMRRLNDELVKQTILLQQLEKKVEGKAEKHALREIVEGQVSLVTENRAQRDSILAIGEEIEQIRTEIKWDNDYVPYLAKIVTKMLKEHIDRGLINLQPVEEVPDLEGEEAEIRQETTP</sequence>
<name>A0A164ISU9_9CRUS</name>
<reference evidence="2 3" key="1">
    <citation type="submission" date="2016-03" db="EMBL/GenBank/DDBJ databases">
        <title>EvidentialGene: Evidence-directed Construction of Genes on Genomes.</title>
        <authorList>
            <person name="Gilbert D.G."/>
            <person name="Choi J.-H."/>
            <person name="Mockaitis K."/>
            <person name="Colbourne J."/>
            <person name="Pfrender M."/>
        </authorList>
    </citation>
    <scope>NUCLEOTIDE SEQUENCE [LARGE SCALE GENOMIC DNA]</scope>
    <source>
        <strain evidence="2 3">Xinb3</strain>
        <tissue evidence="2">Complete organism</tissue>
    </source>
</reference>
<evidence type="ECO:0000313" key="2">
    <source>
        <dbReference type="EMBL" id="KZS01583.1"/>
    </source>
</evidence>